<keyword evidence="2" id="KW-1185">Reference proteome</keyword>
<organism evidence="1 2">
    <name type="scientific">Rhodococcoides yunnanense</name>
    <dbReference type="NCBI Taxonomy" id="278209"/>
    <lineage>
        <taxon>Bacteria</taxon>
        <taxon>Bacillati</taxon>
        <taxon>Actinomycetota</taxon>
        <taxon>Actinomycetes</taxon>
        <taxon>Mycobacteriales</taxon>
        <taxon>Nocardiaceae</taxon>
        <taxon>Rhodococcoides</taxon>
    </lineage>
</organism>
<evidence type="ECO:0000313" key="1">
    <source>
        <dbReference type="EMBL" id="MDV6259798.1"/>
    </source>
</evidence>
<proteinExistence type="predicted"/>
<sequence>MTGRQRPSGAVDAFLVYVSRISTSYRGVHHCADDDCALLQAV</sequence>
<dbReference type="RefSeq" id="WP_317562701.1">
    <property type="nucleotide sequence ID" value="NZ_JAWLJX010000001.1"/>
</dbReference>
<dbReference type="EMBL" id="JAWLJX010000001">
    <property type="protein sequence ID" value="MDV6259798.1"/>
    <property type="molecule type" value="Genomic_DNA"/>
</dbReference>
<name>A0ABU4B6I3_9NOCA</name>
<protein>
    <submittedName>
        <fullName evidence="1">Uncharacterized protein</fullName>
    </submittedName>
</protein>
<reference evidence="1 2" key="1">
    <citation type="submission" date="2023-10" db="EMBL/GenBank/DDBJ databases">
        <title>Development of a sustainable strategy for remediation of hydrocarbon-contaminated territories based on the waste exchange concept.</title>
        <authorList>
            <person name="Krivoruchko A."/>
        </authorList>
    </citation>
    <scope>NUCLEOTIDE SEQUENCE [LARGE SCALE GENOMIC DNA]</scope>
    <source>
        <strain evidence="1 2">IEGM 1323</strain>
    </source>
</reference>
<dbReference type="Proteomes" id="UP001185755">
    <property type="component" value="Unassembled WGS sequence"/>
</dbReference>
<evidence type="ECO:0000313" key="2">
    <source>
        <dbReference type="Proteomes" id="UP001185755"/>
    </source>
</evidence>
<comment type="caution">
    <text evidence="1">The sequence shown here is derived from an EMBL/GenBank/DDBJ whole genome shotgun (WGS) entry which is preliminary data.</text>
</comment>
<gene>
    <name evidence="1" type="ORF">R3P96_00435</name>
</gene>
<accession>A0ABU4B6I3</accession>